<evidence type="ECO:0000259" key="8">
    <source>
        <dbReference type="PROSITE" id="PS50250"/>
    </source>
</evidence>
<dbReference type="Pfam" id="PF10602">
    <property type="entry name" value="RPN7"/>
    <property type="match status" value="1"/>
</dbReference>
<evidence type="ECO:0000256" key="6">
    <source>
        <dbReference type="ARBA" id="ARBA00023242"/>
    </source>
</evidence>
<feature type="domain" description="PCI" evidence="8">
    <location>
        <begin position="215"/>
        <end position="385"/>
    </location>
</feature>
<keyword evidence="4" id="KW-0963">Cytoplasm</keyword>
<dbReference type="Gene3D" id="1.25.40.570">
    <property type="match status" value="1"/>
</dbReference>
<evidence type="ECO:0000256" key="5">
    <source>
        <dbReference type="ARBA" id="ARBA00022790"/>
    </source>
</evidence>
<dbReference type="AlphaFoldDB" id="A0A0M0JDP4"/>
<dbReference type="SMART" id="SM00088">
    <property type="entry name" value="PINT"/>
    <property type="match status" value="1"/>
</dbReference>
<keyword evidence="5" id="KW-0736">Signalosome</keyword>
<dbReference type="Pfam" id="PF21151">
    <property type="entry name" value="CSN1_C"/>
    <property type="match status" value="1"/>
</dbReference>
<proteinExistence type="inferred from homology"/>
<comment type="subcellular location">
    <subcellularLocation>
        <location evidence="2">Cytoplasm</location>
    </subcellularLocation>
    <subcellularLocation>
        <location evidence="1">Nucleus</location>
    </subcellularLocation>
</comment>
<evidence type="ECO:0000313" key="9">
    <source>
        <dbReference type="EMBL" id="KOO24590.1"/>
    </source>
</evidence>
<dbReference type="InterPro" id="IPR036390">
    <property type="entry name" value="WH_DNA-bd_sf"/>
</dbReference>
<accession>A0A0M0JDP4</accession>
<reference evidence="10" key="1">
    <citation type="journal article" date="2015" name="PLoS Genet.">
        <title>Genome Sequence and Transcriptome Analyses of Chrysochromulina tobin: Metabolic Tools for Enhanced Algal Fitness in the Prominent Order Prymnesiales (Haptophyceae).</title>
        <authorList>
            <person name="Hovde B.T."/>
            <person name="Deodato C.R."/>
            <person name="Hunsperger H.M."/>
            <person name="Ryken S.A."/>
            <person name="Yost W."/>
            <person name="Jha R.K."/>
            <person name="Patterson J."/>
            <person name="Monnat R.J. Jr."/>
            <person name="Barlow S.B."/>
            <person name="Starkenburg S.R."/>
            <person name="Cattolico R.A."/>
        </authorList>
    </citation>
    <scope>NUCLEOTIDE SEQUENCE</scope>
    <source>
        <strain evidence="10">CCMP291</strain>
    </source>
</reference>
<dbReference type="SUPFAM" id="SSF48452">
    <property type="entry name" value="TPR-like"/>
    <property type="match status" value="1"/>
</dbReference>
<dbReference type="OrthoDB" id="422427at2759"/>
<dbReference type="SUPFAM" id="SSF46785">
    <property type="entry name" value="Winged helix' DNA-binding domain"/>
    <property type="match status" value="1"/>
</dbReference>
<name>A0A0M0JDP4_9EUKA</name>
<evidence type="ECO:0000256" key="7">
    <source>
        <dbReference type="SAM" id="MobiDB-lite"/>
    </source>
</evidence>
<evidence type="ECO:0000313" key="10">
    <source>
        <dbReference type="Proteomes" id="UP000037460"/>
    </source>
</evidence>
<comment type="similarity">
    <text evidence="3">Belongs to the CSN1 family.</text>
</comment>
<keyword evidence="6" id="KW-0539">Nucleus</keyword>
<organism evidence="9 10">
    <name type="scientific">Chrysochromulina tobinii</name>
    <dbReference type="NCBI Taxonomy" id="1460289"/>
    <lineage>
        <taxon>Eukaryota</taxon>
        <taxon>Haptista</taxon>
        <taxon>Haptophyta</taxon>
        <taxon>Prymnesiophyceae</taxon>
        <taxon>Prymnesiales</taxon>
        <taxon>Chrysochromulinaceae</taxon>
        <taxon>Chrysochromulina</taxon>
    </lineage>
</organism>
<dbReference type="GO" id="GO:0005737">
    <property type="term" value="C:cytoplasm"/>
    <property type="evidence" value="ECO:0007669"/>
    <property type="project" value="UniProtKB-SubCell"/>
</dbReference>
<dbReference type="GO" id="GO:0008180">
    <property type="term" value="C:COP9 signalosome"/>
    <property type="evidence" value="ECO:0007669"/>
    <property type="project" value="UniProtKB-KW"/>
</dbReference>
<dbReference type="InterPro" id="IPR011990">
    <property type="entry name" value="TPR-like_helical_dom_sf"/>
</dbReference>
<dbReference type="Pfam" id="PF01399">
    <property type="entry name" value="PCI"/>
    <property type="match status" value="1"/>
</dbReference>
<dbReference type="Proteomes" id="UP000037460">
    <property type="component" value="Unassembled WGS sequence"/>
</dbReference>
<evidence type="ECO:0000256" key="4">
    <source>
        <dbReference type="ARBA" id="ARBA00022490"/>
    </source>
</evidence>
<dbReference type="PANTHER" id="PTHR14145:SF2">
    <property type="entry name" value="COP9 SIGNALOSOME COMPLEX SUBUNIT 1"/>
    <property type="match status" value="1"/>
</dbReference>
<protein>
    <recommendedName>
        <fullName evidence="8">PCI domain-containing protein</fullName>
    </recommendedName>
</protein>
<evidence type="ECO:0000256" key="1">
    <source>
        <dbReference type="ARBA" id="ARBA00004123"/>
    </source>
</evidence>
<dbReference type="InterPro" id="IPR000717">
    <property type="entry name" value="PCI_dom"/>
</dbReference>
<evidence type="ECO:0000256" key="2">
    <source>
        <dbReference type="ARBA" id="ARBA00004496"/>
    </source>
</evidence>
<evidence type="ECO:0000256" key="3">
    <source>
        <dbReference type="ARBA" id="ARBA00008793"/>
    </source>
</evidence>
<feature type="region of interest" description="Disordered" evidence="7">
    <location>
        <begin position="426"/>
        <end position="457"/>
    </location>
</feature>
<dbReference type="EMBL" id="JWZX01003077">
    <property type="protein sequence ID" value="KOO24590.1"/>
    <property type="molecule type" value="Genomic_DNA"/>
</dbReference>
<dbReference type="PANTHER" id="PTHR14145">
    <property type="entry name" value="26S PROTESOME SUBUNIT 6"/>
    <property type="match status" value="1"/>
</dbReference>
<comment type="caution">
    <text evidence="9">The sequence shown here is derived from an EMBL/GenBank/DDBJ whole genome shotgun (WGS) entry which is preliminary data.</text>
</comment>
<gene>
    <name evidence="9" type="ORF">Ctob_007013</name>
</gene>
<dbReference type="PROSITE" id="PS50250">
    <property type="entry name" value="PCI"/>
    <property type="match status" value="1"/>
</dbReference>
<dbReference type="InterPro" id="IPR045135">
    <property type="entry name" value="Rpn7_N"/>
</dbReference>
<keyword evidence="10" id="KW-1185">Reference proteome</keyword>
<sequence>MAEPMQTGTEAASPSPSTLDLETYLASYTGVTRIRRLAYIAQASAPHRMDALRMAVAEVKRSTNTALFQELVQISESLCADDSVVPRDSAWVEQVDRKAAQRLEKLESDLNQHKTSLVKESIRFGHNELGDFYYERGEFNTALKCYVRTRDYCTTSKHIIAMCVNVVRASIAMGNFTHVANYVTKAESTPDSVSDAALASQLRLASGLSCLEGKKYKQAARKFLEISADHAPSYAEIASAQDVALYGGLCALASFDRADLRTKLIDAAGFRAFLELCPQVREALHDFFHSRYASCLALLDKLKPDLLLDLHLHDHVEQLYTDIRSKALVQYFSPFVTVDMRLMASAFNVGVEGLEQELAKLIMAGQIKARIDSQAKVLHKRASDQRTATFSTAIKMGEEYTRDMRALLLRINLMRADFIVKGSGDAAGLGPSKSSRQESRPRPALGEPLSYGAEVGL</sequence>
<dbReference type="InterPro" id="IPR048624">
    <property type="entry name" value="CSN1_C"/>
</dbReference>
<dbReference type="InterPro" id="IPR019585">
    <property type="entry name" value="Rpn7/CSN1"/>
</dbReference>